<organism evidence="2 3">
    <name type="scientific">Longispora fulva</name>
    <dbReference type="NCBI Taxonomy" id="619741"/>
    <lineage>
        <taxon>Bacteria</taxon>
        <taxon>Bacillati</taxon>
        <taxon>Actinomycetota</taxon>
        <taxon>Actinomycetes</taxon>
        <taxon>Micromonosporales</taxon>
        <taxon>Micromonosporaceae</taxon>
        <taxon>Longispora</taxon>
    </lineage>
</organism>
<dbReference type="EMBL" id="JADOUF010000001">
    <property type="protein sequence ID" value="MBG6136432.1"/>
    <property type="molecule type" value="Genomic_DNA"/>
</dbReference>
<keyword evidence="1" id="KW-0732">Signal</keyword>
<keyword evidence="3" id="KW-1185">Reference proteome</keyword>
<evidence type="ECO:0000313" key="2">
    <source>
        <dbReference type="EMBL" id="MBG6136432.1"/>
    </source>
</evidence>
<name>A0A8J7GGS3_9ACTN</name>
<dbReference type="RefSeq" id="WP_197003410.1">
    <property type="nucleotide sequence ID" value="NZ_BONS01000015.1"/>
</dbReference>
<evidence type="ECO:0000313" key="3">
    <source>
        <dbReference type="Proteomes" id="UP000622552"/>
    </source>
</evidence>
<evidence type="ECO:0000256" key="1">
    <source>
        <dbReference type="SAM" id="SignalP"/>
    </source>
</evidence>
<dbReference type="Proteomes" id="UP000622552">
    <property type="component" value="Unassembled WGS sequence"/>
</dbReference>
<comment type="caution">
    <text evidence="2">The sequence shown here is derived from an EMBL/GenBank/DDBJ whole genome shotgun (WGS) entry which is preliminary data.</text>
</comment>
<protein>
    <recommendedName>
        <fullName evidence="4">Ig-like domain-containing protein</fullName>
    </recommendedName>
</protein>
<proteinExistence type="predicted"/>
<dbReference type="AlphaFoldDB" id="A0A8J7GGS3"/>
<feature type="chain" id="PRO_5039453247" description="Ig-like domain-containing protein" evidence="1">
    <location>
        <begin position="32"/>
        <end position="195"/>
    </location>
</feature>
<feature type="signal peptide" evidence="1">
    <location>
        <begin position="1"/>
        <end position="31"/>
    </location>
</feature>
<sequence length="195" mass="18833">MPHASLLARASRRLRAVLLVAVVGSAGIVVAAPAAHATGLLSCTQGSGATQFSPAISSATVGNVSTDGEVDFGDCSGSGVTAAQVTLSGVASLATCQTFPVDTVTFVGLSGTLTVTWTGGAGPATTTFTWTVTGAAAIAGVSVLQLVGTSTAGRFNSGTPAALAADLTIGPFTPSCQAGVTAADLAGSLHVVDVL</sequence>
<accession>A0A8J7GGS3</accession>
<reference evidence="2" key="1">
    <citation type="submission" date="2020-11" db="EMBL/GenBank/DDBJ databases">
        <title>Sequencing the genomes of 1000 actinobacteria strains.</title>
        <authorList>
            <person name="Klenk H.-P."/>
        </authorList>
    </citation>
    <scope>NUCLEOTIDE SEQUENCE</scope>
    <source>
        <strain evidence="2">DSM 45356</strain>
    </source>
</reference>
<gene>
    <name evidence="2" type="ORF">IW245_002626</name>
</gene>
<evidence type="ECO:0008006" key="4">
    <source>
        <dbReference type="Google" id="ProtNLM"/>
    </source>
</evidence>